<dbReference type="Proteomes" id="UP000624244">
    <property type="component" value="Unassembled WGS sequence"/>
</dbReference>
<dbReference type="EMBL" id="WNKQ01000010">
    <property type="protein sequence ID" value="KAF5848734.1"/>
    <property type="molecule type" value="Genomic_DNA"/>
</dbReference>
<sequence length="778" mass="87898">MRALPVHALWPPPGLLVQTDVPPALPDAAKSDLLAPKISMSTEQHPPSVFPITMARRIISKLTQVFNKKNDDHDFYTPLADDPPTIRLLRLLPGRRDDDINAQLQPYSIAKAQNRYITISYTWGHAELVPNRLIRCNDRLIFISENLFTALRTLRQHDHPILLWADALCINQDNTSERTQQVSLMGEIYRNSKETIIWLGEPAANEDVGTDLLRRYFVQTPVSASTSYRSKEMPREPTWTGDSDGNELRHAYLLDFKRSSASNVNAQLMRRPRVDDDSTGSDVFGALCLLQDYAEGTSYPLLNALNHEKTVALQKHGVASNWHGLVLARAHWQRVWVVQETVLSRKATIRYGVLSAPWSMFAKAATNHIKQRHTLCLDLAGTLQGQDILDQFSDFVLRIEDIRLQYLARSNSGTILQLLWRFRPLQATEKRDKVFALLGLTTNWQGLPPLLPDYTSDTAATFTNTTVTNIQRAGSLSVLAGDLEAVLNRKRLDGIPSWVMDWSLPCLPIEIERVNSLCIYKASGSRIGTVRFHPINQLLDVEGVYVDSVTTVGEVSRHTQISDTCAVIRSWNLLIKSVEQSNHTYPSGGTYENAFWRTLIGDVVRTSTDPDTYWKQESYRRARPEDYEAFRAWSMWSRCISRDTFSRSAAFSKRDLDEGISAIHHALKNATTSRRFFLTSSGYMGLGPKTTAEGDKIYVFKGSNVPFMVRQGLPVSIDDNDWTTLLSGNEDGGEKYARHTTSRMLDAFQMVGDCFMYGAMDGELFEQSHTEICNLFLA</sequence>
<protein>
    <recommendedName>
        <fullName evidence="1">Heterokaryon incompatibility domain-containing protein</fullName>
    </recommendedName>
</protein>
<evidence type="ECO:0000259" key="1">
    <source>
        <dbReference type="Pfam" id="PF06985"/>
    </source>
</evidence>
<dbReference type="Pfam" id="PF26639">
    <property type="entry name" value="Het-6_barrel"/>
    <property type="match status" value="1"/>
</dbReference>
<feature type="domain" description="Heterokaryon incompatibility" evidence="1">
    <location>
        <begin position="116"/>
        <end position="340"/>
    </location>
</feature>
<evidence type="ECO:0000313" key="3">
    <source>
        <dbReference type="Proteomes" id="UP000624244"/>
    </source>
</evidence>
<organism evidence="2 3">
    <name type="scientific">Cochliobolus sativus</name>
    <name type="common">Common root rot and spot blotch fungus</name>
    <name type="synonym">Bipolaris sorokiniana</name>
    <dbReference type="NCBI Taxonomy" id="45130"/>
    <lineage>
        <taxon>Eukaryota</taxon>
        <taxon>Fungi</taxon>
        <taxon>Dikarya</taxon>
        <taxon>Ascomycota</taxon>
        <taxon>Pezizomycotina</taxon>
        <taxon>Dothideomycetes</taxon>
        <taxon>Pleosporomycetidae</taxon>
        <taxon>Pleosporales</taxon>
        <taxon>Pleosporineae</taxon>
        <taxon>Pleosporaceae</taxon>
        <taxon>Bipolaris</taxon>
    </lineage>
</organism>
<reference evidence="2" key="1">
    <citation type="submission" date="2019-11" db="EMBL/GenBank/DDBJ databases">
        <title>Bipolaris sorokiniana Genome sequencing.</title>
        <authorList>
            <person name="Wang H."/>
        </authorList>
    </citation>
    <scope>NUCLEOTIDE SEQUENCE</scope>
</reference>
<comment type="caution">
    <text evidence="2">The sequence shown here is derived from an EMBL/GenBank/DDBJ whole genome shotgun (WGS) entry which is preliminary data.</text>
</comment>
<accession>A0A8H5ZIA9</accession>
<gene>
    <name evidence="2" type="ORF">GGP41_009873</name>
</gene>
<dbReference type="Pfam" id="PF06985">
    <property type="entry name" value="HET"/>
    <property type="match status" value="1"/>
</dbReference>
<evidence type="ECO:0000313" key="2">
    <source>
        <dbReference type="EMBL" id="KAF5848734.1"/>
    </source>
</evidence>
<proteinExistence type="predicted"/>
<dbReference type="PANTHER" id="PTHR24148">
    <property type="entry name" value="ANKYRIN REPEAT DOMAIN-CONTAINING PROTEIN 39 HOMOLOG-RELATED"/>
    <property type="match status" value="1"/>
</dbReference>
<dbReference type="InterPro" id="IPR052895">
    <property type="entry name" value="HetReg/Transcr_Mod"/>
</dbReference>
<dbReference type="AlphaFoldDB" id="A0A8H5ZIA9"/>
<dbReference type="PANTHER" id="PTHR24148:SF73">
    <property type="entry name" value="HET DOMAIN PROTEIN (AFU_ORTHOLOGUE AFUA_8G01020)"/>
    <property type="match status" value="1"/>
</dbReference>
<dbReference type="InterPro" id="IPR010730">
    <property type="entry name" value="HET"/>
</dbReference>
<name>A0A8H5ZIA9_COCSA</name>